<dbReference type="InterPro" id="IPR037401">
    <property type="entry name" value="SnoaL-like"/>
</dbReference>
<organism evidence="2 3">
    <name type="scientific">Frankia umida</name>
    <dbReference type="NCBI Taxonomy" id="573489"/>
    <lineage>
        <taxon>Bacteria</taxon>
        <taxon>Bacillati</taxon>
        <taxon>Actinomycetota</taxon>
        <taxon>Actinomycetes</taxon>
        <taxon>Frankiales</taxon>
        <taxon>Frankiaceae</taxon>
        <taxon>Frankia</taxon>
    </lineage>
</organism>
<dbReference type="Proteomes" id="UP001201873">
    <property type="component" value="Unassembled WGS sequence"/>
</dbReference>
<accession>A0ABT0JZC9</accession>
<keyword evidence="3" id="KW-1185">Reference proteome</keyword>
<protein>
    <submittedName>
        <fullName evidence="2">Ester cyclase</fullName>
    </submittedName>
</protein>
<reference evidence="2 3" key="1">
    <citation type="submission" date="2022-04" db="EMBL/GenBank/DDBJ databases">
        <title>Genome diversity in the genus Frankia.</title>
        <authorList>
            <person name="Carlos-Shanley C."/>
            <person name="Hahn D."/>
        </authorList>
    </citation>
    <scope>NUCLEOTIDE SEQUENCE [LARGE SCALE GENOMIC DNA]</scope>
    <source>
        <strain evidence="2 3">Ag45/Mut15</strain>
    </source>
</reference>
<feature type="domain" description="SnoaL-like" evidence="1">
    <location>
        <begin position="23"/>
        <end position="136"/>
    </location>
</feature>
<dbReference type="EMBL" id="JALKFT010000012">
    <property type="protein sequence ID" value="MCK9876896.1"/>
    <property type="molecule type" value="Genomic_DNA"/>
</dbReference>
<dbReference type="SUPFAM" id="SSF54427">
    <property type="entry name" value="NTF2-like"/>
    <property type="match status" value="1"/>
</dbReference>
<dbReference type="PANTHER" id="PTHR38436:SF1">
    <property type="entry name" value="ESTER CYCLASE"/>
    <property type="match status" value="1"/>
</dbReference>
<evidence type="ECO:0000313" key="3">
    <source>
        <dbReference type="Proteomes" id="UP001201873"/>
    </source>
</evidence>
<evidence type="ECO:0000313" key="2">
    <source>
        <dbReference type="EMBL" id="MCK9876896.1"/>
    </source>
</evidence>
<dbReference type="InterPro" id="IPR009959">
    <property type="entry name" value="Cyclase_SnoaL-like"/>
</dbReference>
<sequence length="154" mass="16554">MTRRDADQANTGETPVGQALDIVRQALDAFDGGDVPGALALMHEDLVVEAPGGVRVEGREAGAGYSAAFLAAFDDVDVDTHILAEQGQLVVEEYTLTATHTGPLREADGSEHPPSGRRITLRVVEVYRVEGGLIAENRIYYDQTRLARQLAPTL</sequence>
<gene>
    <name evidence="2" type="ORF">MXD59_14080</name>
</gene>
<name>A0ABT0JZC9_9ACTN</name>
<dbReference type="PANTHER" id="PTHR38436">
    <property type="entry name" value="POLYKETIDE CYCLASE SNOAL-LIKE DOMAIN"/>
    <property type="match status" value="1"/>
</dbReference>
<comment type="caution">
    <text evidence="2">The sequence shown here is derived from an EMBL/GenBank/DDBJ whole genome shotgun (WGS) entry which is preliminary data.</text>
</comment>
<proteinExistence type="predicted"/>
<dbReference type="Pfam" id="PF12680">
    <property type="entry name" value="SnoaL_2"/>
    <property type="match status" value="1"/>
</dbReference>
<evidence type="ECO:0000259" key="1">
    <source>
        <dbReference type="Pfam" id="PF12680"/>
    </source>
</evidence>
<dbReference type="Gene3D" id="3.10.450.50">
    <property type="match status" value="1"/>
</dbReference>
<dbReference type="InterPro" id="IPR032710">
    <property type="entry name" value="NTF2-like_dom_sf"/>
</dbReference>